<dbReference type="AlphaFoldDB" id="A0A518AZX0"/>
<dbReference type="PROSITE" id="PS51257">
    <property type="entry name" value="PROKAR_LIPOPROTEIN"/>
    <property type="match status" value="1"/>
</dbReference>
<evidence type="ECO:0000313" key="1">
    <source>
        <dbReference type="EMBL" id="QDU60252.1"/>
    </source>
</evidence>
<dbReference type="RefSeq" id="WP_145255810.1">
    <property type="nucleotide sequence ID" value="NZ_CP036279.1"/>
</dbReference>
<reference evidence="1 2" key="1">
    <citation type="submission" date="2019-02" db="EMBL/GenBank/DDBJ databases">
        <title>Deep-cultivation of Planctomycetes and their phenomic and genomic characterization uncovers novel biology.</title>
        <authorList>
            <person name="Wiegand S."/>
            <person name="Jogler M."/>
            <person name="Boedeker C."/>
            <person name="Pinto D."/>
            <person name="Vollmers J."/>
            <person name="Rivas-Marin E."/>
            <person name="Kohn T."/>
            <person name="Peeters S.H."/>
            <person name="Heuer A."/>
            <person name="Rast P."/>
            <person name="Oberbeckmann S."/>
            <person name="Bunk B."/>
            <person name="Jeske O."/>
            <person name="Meyerdierks A."/>
            <person name="Storesund J.E."/>
            <person name="Kallscheuer N."/>
            <person name="Luecker S."/>
            <person name="Lage O.M."/>
            <person name="Pohl T."/>
            <person name="Merkel B.J."/>
            <person name="Hornburger P."/>
            <person name="Mueller R.-W."/>
            <person name="Bruemmer F."/>
            <person name="Labrenz M."/>
            <person name="Spormann A.M."/>
            <person name="Op den Camp H."/>
            <person name="Overmann J."/>
            <person name="Amann R."/>
            <person name="Jetten M.S.M."/>
            <person name="Mascher T."/>
            <person name="Medema M.H."/>
            <person name="Devos D.P."/>
            <person name="Kaster A.-K."/>
            <person name="Ovreas L."/>
            <person name="Rohde M."/>
            <person name="Galperin M.Y."/>
            <person name="Jogler C."/>
        </authorList>
    </citation>
    <scope>NUCLEOTIDE SEQUENCE [LARGE SCALE GENOMIC DNA]</scope>
    <source>
        <strain evidence="1 2">Pan216</strain>
    </source>
</reference>
<keyword evidence="2" id="KW-1185">Reference proteome</keyword>
<sequence length="148" mass="15493">MIDMSRIGRDILVILGCSLLGACGGLSGPPRCAVSGEVTVDGAPVEQGAITFVPHQGTSGPVAGGAIVEGRFAISERKGPLPGKYLVRIRGSKKTGRLIDVPPDSVNPDGEQVEEIIEIVPTRYNEASDLVRELVPGDNRIAFELSSS</sequence>
<accession>A0A518AZX0</accession>
<evidence type="ECO:0008006" key="3">
    <source>
        <dbReference type="Google" id="ProtNLM"/>
    </source>
</evidence>
<organism evidence="1 2">
    <name type="scientific">Kolteria novifilia</name>
    <dbReference type="NCBI Taxonomy" id="2527975"/>
    <lineage>
        <taxon>Bacteria</taxon>
        <taxon>Pseudomonadati</taxon>
        <taxon>Planctomycetota</taxon>
        <taxon>Planctomycetia</taxon>
        <taxon>Kolteriales</taxon>
        <taxon>Kolteriaceae</taxon>
        <taxon>Kolteria</taxon>
    </lineage>
</organism>
<protein>
    <recommendedName>
        <fullName evidence="3">Carboxypeptidase regulatory-like domain-containing protein</fullName>
    </recommendedName>
</protein>
<dbReference type="Proteomes" id="UP000317093">
    <property type="component" value="Chromosome"/>
</dbReference>
<proteinExistence type="predicted"/>
<evidence type="ECO:0000313" key="2">
    <source>
        <dbReference type="Proteomes" id="UP000317093"/>
    </source>
</evidence>
<dbReference type="OrthoDB" id="291697at2"/>
<dbReference type="EMBL" id="CP036279">
    <property type="protein sequence ID" value="QDU60252.1"/>
    <property type="molecule type" value="Genomic_DNA"/>
</dbReference>
<gene>
    <name evidence="1" type="ORF">Pan216_10910</name>
</gene>
<name>A0A518AZX0_9BACT</name>
<dbReference type="KEGG" id="knv:Pan216_10910"/>